<sequence>MFEKPFPFGAPVSEKDILERENFLQQVVLRLADGQHLMISGPRRIGKTSIALEAVRRLNEKGFYTAVVDLFSIKDMQEFSLSLLDACLENRTGIKKTTEAIQSGLKKISGNVKLSLKISDLELGLNFSNPGQANADYVLDFAEKLAQKDQKNMLLVFDEFQEMSRIGGDLIFKRLRSHFQLHKNVVYMFLGSKGGIMNTLFGHGEEAFYRFAAILPVPPIPVESWVPYMKKKYEDRGIAGTEKLYEKIVDLSGGHPQDTMVLCSEIYYAAVEAGVHKLSLDIVQYGYHNAILTLASVFNAMIDEINQVPLALRILNQIAQGKSLYSREHNPNENKRAVDFLLKRGIIEKNAHGRYAFVEPMFRDYLAKDSNNE</sequence>
<reference evidence="3" key="1">
    <citation type="submission" date="2014-11" db="EMBL/GenBank/DDBJ databases">
        <authorList>
            <person name="Hornung B.V."/>
        </authorList>
    </citation>
    <scope>NUCLEOTIDE SEQUENCE</scope>
    <source>
        <strain evidence="3">INE</strain>
    </source>
</reference>
<proteinExistence type="predicted"/>
<gene>
    <name evidence="2" type="ORF">DEACI_0020</name>
    <name evidence="3" type="ORF">DEACI_1247</name>
</gene>
<dbReference type="GO" id="GO:0016787">
    <property type="term" value="F:hydrolase activity"/>
    <property type="evidence" value="ECO:0007669"/>
    <property type="project" value="UniProtKB-KW"/>
</dbReference>
<dbReference type="AlphaFoldDB" id="A0A8S0W1J7"/>
<dbReference type="GO" id="GO:0005524">
    <property type="term" value="F:ATP binding"/>
    <property type="evidence" value="ECO:0007669"/>
    <property type="project" value="InterPro"/>
</dbReference>
<dbReference type="InterPro" id="IPR003593">
    <property type="entry name" value="AAA+_ATPase"/>
</dbReference>
<evidence type="ECO:0000313" key="2">
    <source>
        <dbReference type="EMBL" id="CAA7599398.1"/>
    </source>
</evidence>
<evidence type="ECO:0000313" key="4">
    <source>
        <dbReference type="Proteomes" id="UP001071230"/>
    </source>
</evidence>
<dbReference type="SMART" id="SM00382">
    <property type="entry name" value="AAA"/>
    <property type="match status" value="1"/>
</dbReference>
<dbReference type="PANTHER" id="PTHR34301">
    <property type="entry name" value="DNA-BINDING PROTEIN-RELATED"/>
    <property type="match status" value="1"/>
</dbReference>
<dbReference type="EMBL" id="CDGJ01000033">
    <property type="protein sequence ID" value="CEJ06796.1"/>
    <property type="molecule type" value="Genomic_DNA"/>
</dbReference>
<dbReference type="SUPFAM" id="SSF52540">
    <property type="entry name" value="P-loop containing nucleoside triphosphate hydrolases"/>
    <property type="match status" value="1"/>
</dbReference>
<dbReference type="Pfam" id="PF01637">
    <property type="entry name" value="ATPase_2"/>
    <property type="match status" value="1"/>
</dbReference>
<dbReference type="Proteomes" id="UP000836597">
    <property type="component" value="Chromosome"/>
</dbReference>
<dbReference type="PANTHER" id="PTHR34301:SF8">
    <property type="entry name" value="ATPASE DOMAIN-CONTAINING PROTEIN"/>
    <property type="match status" value="1"/>
</dbReference>
<dbReference type="KEGG" id="aacx:DEACI_0020"/>
<keyword evidence="2" id="KW-0378">Hydrolase</keyword>
<dbReference type="Gene3D" id="3.40.50.300">
    <property type="entry name" value="P-loop containing nucleotide triphosphate hydrolases"/>
    <property type="match status" value="1"/>
</dbReference>
<dbReference type="EMBL" id="LR746496">
    <property type="protein sequence ID" value="CAA7599398.1"/>
    <property type="molecule type" value="Genomic_DNA"/>
</dbReference>
<evidence type="ECO:0000259" key="1">
    <source>
        <dbReference type="SMART" id="SM00382"/>
    </source>
</evidence>
<dbReference type="InterPro" id="IPR011579">
    <property type="entry name" value="ATPase_dom"/>
</dbReference>
<reference evidence="2" key="2">
    <citation type="submission" date="2020-01" db="EMBL/GenBank/DDBJ databases">
        <authorList>
            <person name="Hornung B."/>
        </authorList>
    </citation>
    <scope>NUCLEOTIDE SEQUENCE</scope>
    <source>
        <strain evidence="2">PacBioINE</strain>
    </source>
</reference>
<dbReference type="InterPro" id="IPR027417">
    <property type="entry name" value="P-loop_NTPase"/>
</dbReference>
<feature type="domain" description="AAA+ ATPase" evidence="1">
    <location>
        <begin position="33"/>
        <end position="221"/>
    </location>
</feature>
<evidence type="ECO:0000313" key="3">
    <source>
        <dbReference type="EMBL" id="CEJ06796.1"/>
    </source>
</evidence>
<organism evidence="2">
    <name type="scientific">Acididesulfobacillus acetoxydans</name>
    <dbReference type="NCBI Taxonomy" id="1561005"/>
    <lineage>
        <taxon>Bacteria</taxon>
        <taxon>Bacillati</taxon>
        <taxon>Bacillota</taxon>
        <taxon>Clostridia</taxon>
        <taxon>Eubacteriales</taxon>
        <taxon>Peptococcaceae</taxon>
        <taxon>Acididesulfobacillus</taxon>
    </lineage>
</organism>
<name>A0A8S0W1J7_9FIRM</name>
<accession>A0A8S0W1J7</accession>
<dbReference type="Proteomes" id="UP001071230">
    <property type="component" value="Unassembled WGS sequence"/>
</dbReference>
<keyword evidence="4" id="KW-1185">Reference proteome</keyword>
<protein>
    <submittedName>
        <fullName evidence="3">ATPase</fullName>
    </submittedName>
    <submittedName>
        <fullName evidence="2">P-loop containing nucleoside triphosphate hydrolase</fullName>
    </submittedName>
</protein>